<dbReference type="EMBL" id="JAEKJZ010000001">
    <property type="protein sequence ID" value="MBN9670548.1"/>
    <property type="molecule type" value="Genomic_DNA"/>
</dbReference>
<proteinExistence type="predicted"/>
<dbReference type="PROSITE" id="PS51085">
    <property type="entry name" value="2FE2S_FER_2"/>
    <property type="match status" value="1"/>
</dbReference>
<dbReference type="Gene3D" id="1.10.150.120">
    <property type="entry name" value="[2Fe-2S]-binding domain"/>
    <property type="match status" value="1"/>
</dbReference>
<gene>
    <name evidence="7" type="ORF">JF539_09380</name>
</gene>
<dbReference type="PANTHER" id="PTHR44379">
    <property type="entry name" value="OXIDOREDUCTASE WITH IRON-SULFUR SUBUNIT"/>
    <property type="match status" value="1"/>
</dbReference>
<dbReference type="InterPro" id="IPR051452">
    <property type="entry name" value="Diverse_Oxidoreductases"/>
</dbReference>
<evidence type="ECO:0000256" key="5">
    <source>
        <dbReference type="ARBA" id="ARBA00023014"/>
    </source>
</evidence>
<dbReference type="GO" id="GO:0051537">
    <property type="term" value="F:2 iron, 2 sulfur cluster binding"/>
    <property type="evidence" value="ECO:0007669"/>
    <property type="project" value="UniProtKB-KW"/>
</dbReference>
<dbReference type="Pfam" id="PF01799">
    <property type="entry name" value="Fer2_2"/>
    <property type="match status" value="1"/>
</dbReference>
<dbReference type="AlphaFoldDB" id="A0A939ECP6"/>
<reference evidence="7" key="1">
    <citation type="submission" date="2020-12" db="EMBL/GenBank/DDBJ databases">
        <title>Oil enriched cultivation method for isolating marine PHA-producing bacteria.</title>
        <authorList>
            <person name="Zheng W."/>
            <person name="Yu S."/>
            <person name="Huang Y."/>
        </authorList>
    </citation>
    <scope>NUCLEOTIDE SEQUENCE</scope>
    <source>
        <strain evidence="7">SY-2-12</strain>
    </source>
</reference>
<evidence type="ECO:0000256" key="2">
    <source>
        <dbReference type="ARBA" id="ARBA00022723"/>
    </source>
</evidence>
<dbReference type="Pfam" id="PF00111">
    <property type="entry name" value="Fer2"/>
    <property type="match status" value="1"/>
</dbReference>
<name>A0A939ECP6_9HYPH</name>
<dbReference type="GO" id="GO:0046872">
    <property type="term" value="F:metal ion binding"/>
    <property type="evidence" value="ECO:0007669"/>
    <property type="project" value="UniProtKB-KW"/>
</dbReference>
<dbReference type="Proteomes" id="UP000664096">
    <property type="component" value="Unassembled WGS sequence"/>
</dbReference>
<dbReference type="SUPFAM" id="SSF54292">
    <property type="entry name" value="2Fe-2S ferredoxin-like"/>
    <property type="match status" value="1"/>
</dbReference>
<dbReference type="InterPro" id="IPR012675">
    <property type="entry name" value="Beta-grasp_dom_sf"/>
</dbReference>
<keyword evidence="5" id="KW-0411">Iron-sulfur</keyword>
<evidence type="ECO:0000256" key="1">
    <source>
        <dbReference type="ARBA" id="ARBA00022714"/>
    </source>
</evidence>
<dbReference type="InterPro" id="IPR002888">
    <property type="entry name" value="2Fe-2S-bd"/>
</dbReference>
<sequence length="153" mass="16396">MTKLKINSKSVEVDVEDETPLLWVIREHVGLTGTKYGCGVAQCGACTVHLNGEATRSCVLPISAVSEDDEIVTIEGLAEGDTPHPVQSAWAELDVAQCGYCQVGMIMAASSLLNQNADPSDEDIRAEITNICRCGTYPRVLAGVMRAAERMRG</sequence>
<keyword evidence="2" id="KW-0479">Metal-binding</keyword>
<evidence type="ECO:0000256" key="3">
    <source>
        <dbReference type="ARBA" id="ARBA00023002"/>
    </source>
</evidence>
<protein>
    <submittedName>
        <fullName evidence="7">(2Fe-2S)-binding protein</fullName>
    </submittedName>
</protein>
<evidence type="ECO:0000313" key="8">
    <source>
        <dbReference type="Proteomes" id="UP000664096"/>
    </source>
</evidence>
<organism evidence="7 8">
    <name type="scientific">Roseibium aggregatum</name>
    <dbReference type="NCBI Taxonomy" id="187304"/>
    <lineage>
        <taxon>Bacteria</taxon>
        <taxon>Pseudomonadati</taxon>
        <taxon>Pseudomonadota</taxon>
        <taxon>Alphaproteobacteria</taxon>
        <taxon>Hyphomicrobiales</taxon>
        <taxon>Stappiaceae</taxon>
        <taxon>Roseibium</taxon>
    </lineage>
</organism>
<dbReference type="GO" id="GO:0016491">
    <property type="term" value="F:oxidoreductase activity"/>
    <property type="evidence" value="ECO:0007669"/>
    <property type="project" value="UniProtKB-KW"/>
</dbReference>
<evidence type="ECO:0000256" key="4">
    <source>
        <dbReference type="ARBA" id="ARBA00023004"/>
    </source>
</evidence>
<feature type="domain" description="2Fe-2S ferredoxin-type" evidence="6">
    <location>
        <begin position="1"/>
        <end position="77"/>
    </location>
</feature>
<dbReference type="SUPFAM" id="SSF47741">
    <property type="entry name" value="CO dehydrogenase ISP C-domain like"/>
    <property type="match status" value="1"/>
</dbReference>
<dbReference type="CDD" id="cd00207">
    <property type="entry name" value="fer2"/>
    <property type="match status" value="1"/>
</dbReference>
<comment type="caution">
    <text evidence="7">The sequence shown here is derived from an EMBL/GenBank/DDBJ whole genome shotgun (WGS) entry which is preliminary data.</text>
</comment>
<dbReference type="RefSeq" id="WP_207140026.1">
    <property type="nucleotide sequence ID" value="NZ_JAEKJZ010000001.1"/>
</dbReference>
<evidence type="ECO:0000259" key="6">
    <source>
        <dbReference type="PROSITE" id="PS51085"/>
    </source>
</evidence>
<accession>A0A939ECP6</accession>
<dbReference type="InterPro" id="IPR036010">
    <property type="entry name" value="2Fe-2S_ferredoxin-like_sf"/>
</dbReference>
<dbReference type="PROSITE" id="PS00197">
    <property type="entry name" value="2FE2S_FER_1"/>
    <property type="match status" value="1"/>
</dbReference>
<dbReference type="InterPro" id="IPR001041">
    <property type="entry name" value="2Fe-2S_ferredoxin-type"/>
</dbReference>
<keyword evidence="1" id="KW-0001">2Fe-2S</keyword>
<dbReference type="Gene3D" id="3.10.20.30">
    <property type="match status" value="1"/>
</dbReference>
<keyword evidence="4" id="KW-0408">Iron</keyword>
<keyword evidence="3" id="KW-0560">Oxidoreductase</keyword>
<evidence type="ECO:0000313" key="7">
    <source>
        <dbReference type="EMBL" id="MBN9670548.1"/>
    </source>
</evidence>
<dbReference type="InterPro" id="IPR006058">
    <property type="entry name" value="2Fe2S_fd_BS"/>
</dbReference>
<dbReference type="InterPro" id="IPR036884">
    <property type="entry name" value="2Fe-2S-bd_dom_sf"/>
</dbReference>
<dbReference type="PANTHER" id="PTHR44379:SF2">
    <property type="entry name" value="BLR6218 PROTEIN"/>
    <property type="match status" value="1"/>
</dbReference>